<dbReference type="EMBL" id="WTYT01000004">
    <property type="protein sequence ID" value="MXO65967.1"/>
    <property type="molecule type" value="Genomic_DNA"/>
</dbReference>
<dbReference type="Proteomes" id="UP000438476">
    <property type="component" value="Unassembled WGS sequence"/>
</dbReference>
<organism evidence="2 3">
    <name type="scientific">Altericroceibacterium endophyticum</name>
    <dbReference type="NCBI Taxonomy" id="1808508"/>
    <lineage>
        <taxon>Bacteria</taxon>
        <taxon>Pseudomonadati</taxon>
        <taxon>Pseudomonadota</taxon>
        <taxon>Alphaproteobacteria</taxon>
        <taxon>Sphingomonadales</taxon>
        <taxon>Erythrobacteraceae</taxon>
        <taxon>Altericroceibacterium</taxon>
    </lineage>
</organism>
<protein>
    <submittedName>
        <fullName evidence="2">DUF1178 family protein</fullName>
    </submittedName>
</protein>
<dbReference type="OrthoDB" id="9799894at2"/>
<name>A0A6I4T524_9SPHN</name>
<evidence type="ECO:0000256" key="1">
    <source>
        <dbReference type="SAM" id="MobiDB-lite"/>
    </source>
</evidence>
<dbReference type="RefSeq" id="WP_160736428.1">
    <property type="nucleotide sequence ID" value="NZ_WTYT01000004.1"/>
</dbReference>
<evidence type="ECO:0000313" key="2">
    <source>
        <dbReference type="EMBL" id="MXO65967.1"/>
    </source>
</evidence>
<evidence type="ECO:0000313" key="3">
    <source>
        <dbReference type="Proteomes" id="UP000438476"/>
    </source>
</evidence>
<dbReference type="PIRSF" id="PIRSF032131">
    <property type="entry name" value="UCP032131"/>
    <property type="match status" value="1"/>
</dbReference>
<proteinExistence type="predicted"/>
<feature type="region of interest" description="Disordered" evidence="1">
    <location>
        <begin position="47"/>
        <end position="85"/>
    </location>
</feature>
<dbReference type="AlphaFoldDB" id="A0A6I4T524"/>
<gene>
    <name evidence="2" type="ORF">GRI91_09400</name>
</gene>
<dbReference type="InterPro" id="IPR009562">
    <property type="entry name" value="DUF1178"/>
</dbReference>
<dbReference type="Pfam" id="PF06676">
    <property type="entry name" value="DUF1178"/>
    <property type="match status" value="1"/>
</dbReference>
<accession>A0A6I4T524</accession>
<keyword evidence="3" id="KW-1185">Reference proteome</keyword>
<feature type="compositionally biased region" description="Low complexity" evidence="1">
    <location>
        <begin position="66"/>
        <end position="81"/>
    </location>
</feature>
<comment type="caution">
    <text evidence="2">The sequence shown here is derived from an EMBL/GenBank/DDBJ whole genome shotgun (WGS) entry which is preliminary data.</text>
</comment>
<sequence>MIVYDLRCDAGHGFEGWFSSSSDYDSQQDKGILSCPQCGSQVVEKAPMAPAVGRKGNQVLPSAPVEGGQTPQEPQPQQSSEAIDGVMRGELPAEVVTALSKLADAQSKALKQSRWVGDEFADRSRAIHYGESDAENIHGRATPEQARELLEEGVDFSPLPFPVTPPDELN</sequence>
<reference evidence="2 3" key="1">
    <citation type="submission" date="2019-12" db="EMBL/GenBank/DDBJ databases">
        <title>Genomic-based taxomic classification of the family Erythrobacteraceae.</title>
        <authorList>
            <person name="Xu L."/>
        </authorList>
    </citation>
    <scope>NUCLEOTIDE SEQUENCE [LARGE SCALE GENOMIC DNA]</scope>
    <source>
        <strain evidence="2 3">LMG 29518</strain>
    </source>
</reference>